<organism evidence="1 2">
    <name type="scientific">Limnofasciculus baicalensis BBK-W-15</name>
    <dbReference type="NCBI Taxonomy" id="2699891"/>
    <lineage>
        <taxon>Bacteria</taxon>
        <taxon>Bacillati</taxon>
        <taxon>Cyanobacteriota</taxon>
        <taxon>Cyanophyceae</taxon>
        <taxon>Coleofasciculales</taxon>
        <taxon>Coleofasciculaceae</taxon>
        <taxon>Limnofasciculus</taxon>
        <taxon>Limnofasciculus baicalensis</taxon>
    </lineage>
</organism>
<accession>A0AAE3GR09</accession>
<gene>
    <name evidence="1" type="ORF">NJ959_10795</name>
</gene>
<dbReference type="AlphaFoldDB" id="A0AAE3GR09"/>
<reference evidence="1" key="1">
    <citation type="submission" date="2022-06" db="EMBL/GenBank/DDBJ databases">
        <title>New cyanobacteria of genus Symplocastrum in benthos of Lake Baikal.</title>
        <authorList>
            <person name="Sorokovikova E."/>
            <person name="Tikhonova I."/>
            <person name="Krasnopeev A."/>
            <person name="Evseev P."/>
            <person name="Gladkikh A."/>
            <person name="Belykh O."/>
        </authorList>
    </citation>
    <scope>NUCLEOTIDE SEQUENCE</scope>
    <source>
        <strain evidence="1">BBK-W-15</strain>
    </source>
</reference>
<protein>
    <submittedName>
        <fullName evidence="1">Uncharacterized protein</fullName>
    </submittedName>
</protein>
<proteinExistence type="predicted"/>
<sequence>MNLPSQTDHKIEQNRVQFKQLIAANPNHFGNLIDSPYQAIEKIIGNTTYEEVTCVGFNQKLNTLEATIEIKLPFGYGGNLCSTGSTEYVRFFLDYGEGAGWEDAGVVAVNVHDIPSGYDCAQSPDKPLNYVLTQEIKPRKKFCGTPVLPLVRAILSWNAIPSLDPNQPPVWGNVLDEYIQIPPRPWFIIDLVNVLGNNIGQKLTIPPELEGVELEPIPMPDPPPVELLTQVKMYGVQEIDTVDKRGDRIFVEPHRFGFNDIQSAIAPNALSHETVSAKIVEWKSVGLDWSAAVNALQETSGNTTYEELHCLGLDYNREWLVATLQIKQSGGYSGSLCQKGSQEYIAFWADWDNTCEWTYLGTRAINVHDIPKMPGDGLHYAAMLKVNLDQHRRTCKEPKVARVRAVLSWSLPPSTTDPDDVPFWGNRVDSHVQIKPGKPSSLKPQVTIIGGISTAQTDIFGNGMTKSGAVFALYGSPADPNDPSRFCPFGGRIHVQAYAPPELSALGYKYRILVRKFGTLTEIPVTTPFQIADGVNAPIIRTPNPVTGYISYVNPAQNIFDMLGWWDTSGDDLWEIRLEMVDAANNFLGSTIWYRIQLDNTRPEAEIHIDNGGDCQDFSIGIPVNGHFVARDKNFGVFTLDTLPNSLTPPNPIPTSGIFQTAPNPIGNPWTLDTSSMKRCGYVVVLRVWDRAIVNSIPGSHNYNEDDVGFCLREKS</sequence>
<dbReference type="Proteomes" id="UP001204953">
    <property type="component" value="Unassembled WGS sequence"/>
</dbReference>
<evidence type="ECO:0000313" key="2">
    <source>
        <dbReference type="Proteomes" id="UP001204953"/>
    </source>
</evidence>
<keyword evidence="2" id="KW-1185">Reference proteome</keyword>
<dbReference type="EMBL" id="JAMZMM010000083">
    <property type="protein sequence ID" value="MCP2728944.1"/>
    <property type="molecule type" value="Genomic_DNA"/>
</dbReference>
<evidence type="ECO:0000313" key="1">
    <source>
        <dbReference type="EMBL" id="MCP2728944.1"/>
    </source>
</evidence>
<comment type="caution">
    <text evidence="1">The sequence shown here is derived from an EMBL/GenBank/DDBJ whole genome shotgun (WGS) entry which is preliminary data.</text>
</comment>
<dbReference type="RefSeq" id="WP_254011734.1">
    <property type="nucleotide sequence ID" value="NZ_JAMZMM010000083.1"/>
</dbReference>
<name>A0AAE3GR09_9CYAN</name>